<feature type="transmembrane region" description="Helical" evidence="2">
    <location>
        <begin position="58"/>
        <end position="78"/>
    </location>
</feature>
<name>A0A845D8T8_9BACT</name>
<proteinExistence type="predicted"/>
<evidence type="ECO:0000313" key="3">
    <source>
        <dbReference type="EMBL" id="MYE37902.1"/>
    </source>
</evidence>
<dbReference type="Proteomes" id="UP000449092">
    <property type="component" value="Unassembled WGS sequence"/>
</dbReference>
<keyword evidence="2" id="KW-0812">Transmembrane</keyword>
<evidence type="ECO:0000313" key="4">
    <source>
        <dbReference type="Proteomes" id="UP000449092"/>
    </source>
</evidence>
<dbReference type="AlphaFoldDB" id="A0A845D8T8"/>
<reference evidence="3 4" key="1">
    <citation type="submission" date="2019-09" db="EMBL/GenBank/DDBJ databases">
        <title>Characterisation of the sponge microbiome using genome-centric metagenomics.</title>
        <authorList>
            <person name="Engelberts J.P."/>
            <person name="Robbins S.J."/>
            <person name="De Goeij J.M."/>
            <person name="Aranda M."/>
            <person name="Bell S.C."/>
            <person name="Webster N.S."/>
        </authorList>
    </citation>
    <scope>NUCLEOTIDE SEQUENCE [LARGE SCALE GENOMIC DNA]</scope>
    <source>
        <strain evidence="3">SB0662_bin_43</strain>
    </source>
</reference>
<feature type="transmembrane region" description="Helical" evidence="2">
    <location>
        <begin position="5"/>
        <end position="22"/>
    </location>
</feature>
<organism evidence="3 4">
    <name type="scientific">Candidatus Spechtbacteria bacterium SB0662_bin_43</name>
    <dbReference type="NCBI Taxonomy" id="2604897"/>
    <lineage>
        <taxon>Bacteria</taxon>
        <taxon>Candidatus Spechtiibacteriota</taxon>
    </lineage>
</organism>
<feature type="transmembrane region" description="Helical" evidence="2">
    <location>
        <begin position="28"/>
        <end position="46"/>
    </location>
</feature>
<gene>
    <name evidence="3" type="ORF">F4X82_00035</name>
</gene>
<dbReference type="EMBL" id="VXOY01000002">
    <property type="protein sequence ID" value="MYE37902.1"/>
    <property type="molecule type" value="Genomic_DNA"/>
</dbReference>
<feature type="transmembrane region" description="Helical" evidence="2">
    <location>
        <begin position="84"/>
        <end position="103"/>
    </location>
</feature>
<evidence type="ECO:0000256" key="2">
    <source>
        <dbReference type="SAM" id="Phobius"/>
    </source>
</evidence>
<feature type="region of interest" description="Disordered" evidence="1">
    <location>
        <begin position="114"/>
        <end position="133"/>
    </location>
</feature>
<keyword evidence="2" id="KW-1133">Transmembrane helix</keyword>
<sequence>MAGILPELIMLAAGLIVGALIVEDAHIGVALLLALGSVGIVTVYTARLLAPRDEQMNMVSIAPSVFAVVVGLIVGVLIAEEALLAVVILFAMVFALLLLIYAFDLAGRVNTMATNHNDQADPPAPASNDEGDA</sequence>
<evidence type="ECO:0000256" key="1">
    <source>
        <dbReference type="SAM" id="MobiDB-lite"/>
    </source>
</evidence>
<comment type="caution">
    <text evidence="3">The sequence shown here is derived from an EMBL/GenBank/DDBJ whole genome shotgun (WGS) entry which is preliminary data.</text>
</comment>
<protein>
    <submittedName>
        <fullName evidence="3">Uncharacterized protein</fullName>
    </submittedName>
</protein>
<accession>A0A845D8T8</accession>
<keyword evidence="2" id="KW-0472">Membrane</keyword>